<sequence>MKVLLATILASSISCIAAFGWGFGCAANPVFPFLRDASYSTRVAFFDIITDQSLTRDALDGKLEEWAEKYSLKDDYEKYRNETERLKMQAQEDARNALVKLADFFEKVNDIENDRNITIAEGRKRVREMYETLNWRTSNAASCIATSFASPSYAFEYGFGGCGGFGRGFGGFGGRFGGFGPGGRWGRRAGGPWGQRGGGPGF</sequence>
<evidence type="ECO:0000259" key="3">
    <source>
        <dbReference type="Pfam" id="PF02520"/>
    </source>
</evidence>
<dbReference type="InterPro" id="IPR003677">
    <property type="entry name" value="ANIS5_cation-bd"/>
</dbReference>
<feature type="signal peptide" evidence="2">
    <location>
        <begin position="1"/>
        <end position="18"/>
    </location>
</feature>
<organism evidence="4 5">
    <name type="scientific">Cylicocyclus nassatus</name>
    <name type="common">Nematode worm</name>
    <dbReference type="NCBI Taxonomy" id="53992"/>
    <lineage>
        <taxon>Eukaryota</taxon>
        <taxon>Metazoa</taxon>
        <taxon>Ecdysozoa</taxon>
        <taxon>Nematoda</taxon>
        <taxon>Chromadorea</taxon>
        <taxon>Rhabditida</taxon>
        <taxon>Rhabditina</taxon>
        <taxon>Rhabditomorpha</taxon>
        <taxon>Strongyloidea</taxon>
        <taxon>Strongylidae</taxon>
        <taxon>Cylicocyclus</taxon>
    </lineage>
</organism>
<dbReference type="Proteomes" id="UP001176961">
    <property type="component" value="Unassembled WGS sequence"/>
</dbReference>
<evidence type="ECO:0000256" key="2">
    <source>
        <dbReference type="SAM" id="SignalP"/>
    </source>
</evidence>
<keyword evidence="1" id="KW-0175">Coiled coil</keyword>
<proteinExistence type="predicted"/>
<dbReference type="PANTHER" id="PTHR21593">
    <property type="entry name" value="PRION-LIKE- Q/N-RICH -DOMAIN-BEARING PROTEIN PROTEIN"/>
    <property type="match status" value="1"/>
</dbReference>
<reference evidence="4" key="1">
    <citation type="submission" date="2023-07" db="EMBL/GenBank/DDBJ databases">
        <authorList>
            <consortium name="CYATHOMIX"/>
        </authorList>
    </citation>
    <scope>NUCLEOTIDE SEQUENCE</scope>
    <source>
        <strain evidence="4">N/A</strain>
    </source>
</reference>
<evidence type="ECO:0000313" key="4">
    <source>
        <dbReference type="EMBL" id="CAJ0607027.1"/>
    </source>
</evidence>
<feature type="chain" id="PRO_5041262902" description="SXP/RAL-2 family protein Ani s 5-like cation-binding domain-containing protein" evidence="2">
    <location>
        <begin position="19"/>
        <end position="202"/>
    </location>
</feature>
<protein>
    <recommendedName>
        <fullName evidence="3">SXP/RAL-2 family protein Ani s 5-like cation-binding domain-containing protein</fullName>
    </recommendedName>
</protein>
<dbReference type="EMBL" id="CATQJL010000316">
    <property type="protein sequence ID" value="CAJ0607027.1"/>
    <property type="molecule type" value="Genomic_DNA"/>
</dbReference>
<dbReference type="AlphaFoldDB" id="A0AA36MF15"/>
<feature type="domain" description="SXP/RAL-2 family protein Ani s 5-like cation-binding" evidence="3">
    <location>
        <begin position="42"/>
        <end position="134"/>
    </location>
</feature>
<evidence type="ECO:0000313" key="5">
    <source>
        <dbReference type="Proteomes" id="UP001176961"/>
    </source>
</evidence>
<dbReference type="InterPro" id="IPR052823">
    <property type="entry name" value="SXP/RAL-2_related"/>
</dbReference>
<keyword evidence="5" id="KW-1185">Reference proteome</keyword>
<dbReference type="Pfam" id="PF02520">
    <property type="entry name" value="ANIS5_cation-bd"/>
    <property type="match status" value="1"/>
</dbReference>
<gene>
    <name evidence="4" type="ORF">CYNAS_LOCUS19010</name>
</gene>
<evidence type="ECO:0000256" key="1">
    <source>
        <dbReference type="SAM" id="Coils"/>
    </source>
</evidence>
<feature type="coiled-coil region" evidence="1">
    <location>
        <begin position="69"/>
        <end position="96"/>
    </location>
</feature>
<dbReference type="PANTHER" id="PTHR21593:SF36">
    <property type="entry name" value="DUF148 DOMAIN-CONTAINING PROTEIN-RELATED"/>
    <property type="match status" value="1"/>
</dbReference>
<comment type="caution">
    <text evidence="4">The sequence shown here is derived from an EMBL/GenBank/DDBJ whole genome shotgun (WGS) entry which is preliminary data.</text>
</comment>
<dbReference type="PROSITE" id="PS51257">
    <property type="entry name" value="PROKAR_LIPOPROTEIN"/>
    <property type="match status" value="1"/>
</dbReference>
<accession>A0AA36MF15</accession>
<keyword evidence="2" id="KW-0732">Signal</keyword>
<name>A0AA36MF15_CYLNA</name>